<dbReference type="InterPro" id="IPR021514">
    <property type="entry name" value="DUF3176"/>
</dbReference>
<evidence type="ECO:0000256" key="1">
    <source>
        <dbReference type="SAM" id="Phobius"/>
    </source>
</evidence>
<feature type="transmembrane region" description="Helical" evidence="1">
    <location>
        <begin position="12"/>
        <end position="29"/>
    </location>
</feature>
<protein>
    <submittedName>
        <fullName evidence="2">Uncharacterized protein</fullName>
    </submittedName>
</protein>
<name>A0A4U0XZ19_9PEZI</name>
<dbReference type="PANTHER" id="PTHR37576:SF2">
    <property type="entry name" value="DEFECT AT LOW TEMPERATURE PROTEIN 1"/>
    <property type="match status" value="1"/>
</dbReference>
<feature type="transmembrane region" description="Helical" evidence="1">
    <location>
        <begin position="70"/>
        <end position="90"/>
    </location>
</feature>
<evidence type="ECO:0000313" key="3">
    <source>
        <dbReference type="Proteomes" id="UP000309340"/>
    </source>
</evidence>
<feature type="transmembrane region" description="Helical" evidence="1">
    <location>
        <begin position="410"/>
        <end position="435"/>
    </location>
</feature>
<dbReference type="Proteomes" id="UP000309340">
    <property type="component" value="Unassembled WGS sequence"/>
</dbReference>
<dbReference type="AlphaFoldDB" id="A0A4U0XZ19"/>
<dbReference type="InterPro" id="IPR029058">
    <property type="entry name" value="AB_hydrolase_fold"/>
</dbReference>
<dbReference type="OrthoDB" id="1735038at2759"/>
<gene>
    <name evidence="2" type="ORF">B0A55_02360</name>
</gene>
<accession>A0A4U0XZ19</accession>
<keyword evidence="1" id="KW-1133">Transmembrane helix</keyword>
<sequence length="955" mass="105008">MHTKRITIEPKLLLSVLSSVLSLMLGLALREGLNVSWWRRVLVGGKIRDLERHWSTGSSVLQAALAGKRVTYVTCGLLLVTATGIAESTLMQRSTTTKAQPLKGAIPFTMTSQLATKLPYTGWESTNGNVPVCLDPAFAGVVRAWTSNAQINSTFMGCDGTCSAIVSGAGLAADCRSSDSTITIGPNAFNKTWPVAAGNYSYPPQWSRQYTVFQTSFDLITPNNSIFFQNIVMNTLSSTAVTAGDGDCPRTFISEICTLRPAIVKYPVSISNTTLALDKTRLGQAGSLQAEKYLTMNDSDPLYTSLGGLYLALSAVYTSQASLAWNNQFGDGYMFNSSGSLVDSYYYTGASAPLDTEYTCNATLADPTADLGSSINDLMFRVAVTNSRASDRVDVQAIPTGVLNYYQSSFLFLGIAVALVWLNILIILPMFWGWWDIGRKISLIPIEVAEAFNAPVLRKETGHRDVDGLIEQVGDRAVVFRPTEQEIDHFPNSSRYEPHTNATFKQRYFFDDSYYKPGGPVFLYIGGETSGESRFSNLQTGIIQILMQATNGLGVILENRYYGESFPFETSTTDQLQFLTTEQSIADNAYFVQHASFPGVNATLTTPNAPWILYGGSLAGAQTAFSLHTYGGDGGLLWAGIGASATTKAKLAYVEWYDPIQKFAPQDCVGSINAIVDNVDLIFASGNATAIRQMKAVNYPTNTWQELLWGDLGSDDFWNFCTNVTNLNAPENITQIDYALSQYTGGEPWTNLGNYANYIKQYLIPICDGAPINSVQCFGTQNVTHYADTTNSADRSYLYSTCTEAGLYQVARQNGPSLISRVLQVNYTQQWCDWAFPAGEYNTIPSTPDLSQINKYGGYNVSAPRLAHIDGDQDVWLDICYHSNDAPKRYTPNMAEADLHPQLLIAGAGHHWDSYGILNVSAEPQFIRNAHLWEIRTVERWLREWHATQSYGQKA</sequence>
<dbReference type="PANTHER" id="PTHR37576">
    <property type="entry name" value="DEFECT AT LOW TEMPERATURE PROTEIN 1"/>
    <property type="match status" value="1"/>
</dbReference>
<dbReference type="GO" id="GO:0006508">
    <property type="term" value="P:proteolysis"/>
    <property type="evidence" value="ECO:0007669"/>
    <property type="project" value="InterPro"/>
</dbReference>
<comment type="caution">
    <text evidence="2">The sequence shown here is derived from an EMBL/GenBank/DDBJ whole genome shotgun (WGS) entry which is preliminary data.</text>
</comment>
<dbReference type="EMBL" id="NAJQ01000055">
    <property type="protein sequence ID" value="TKA81258.1"/>
    <property type="molecule type" value="Genomic_DNA"/>
</dbReference>
<dbReference type="GO" id="GO:0070008">
    <property type="term" value="F:serine-type exopeptidase activity"/>
    <property type="evidence" value="ECO:0007669"/>
    <property type="project" value="InterPro"/>
</dbReference>
<dbReference type="InterPro" id="IPR008758">
    <property type="entry name" value="Peptidase_S28"/>
</dbReference>
<reference evidence="2 3" key="1">
    <citation type="submission" date="2017-03" db="EMBL/GenBank/DDBJ databases">
        <title>Genomes of endolithic fungi from Antarctica.</title>
        <authorList>
            <person name="Coleine C."/>
            <person name="Masonjones S."/>
            <person name="Stajich J.E."/>
        </authorList>
    </citation>
    <scope>NUCLEOTIDE SEQUENCE [LARGE SCALE GENOMIC DNA]</scope>
    <source>
        <strain evidence="2 3">CCFEE 5184</strain>
    </source>
</reference>
<organism evidence="2 3">
    <name type="scientific">Friedmanniomyces simplex</name>
    <dbReference type="NCBI Taxonomy" id="329884"/>
    <lineage>
        <taxon>Eukaryota</taxon>
        <taxon>Fungi</taxon>
        <taxon>Dikarya</taxon>
        <taxon>Ascomycota</taxon>
        <taxon>Pezizomycotina</taxon>
        <taxon>Dothideomycetes</taxon>
        <taxon>Dothideomycetidae</taxon>
        <taxon>Mycosphaerellales</taxon>
        <taxon>Teratosphaeriaceae</taxon>
        <taxon>Friedmanniomyces</taxon>
    </lineage>
</organism>
<keyword evidence="3" id="KW-1185">Reference proteome</keyword>
<dbReference type="Pfam" id="PF05577">
    <property type="entry name" value="Peptidase_S28"/>
    <property type="match status" value="1"/>
</dbReference>
<dbReference type="Pfam" id="PF11374">
    <property type="entry name" value="DUF3176"/>
    <property type="match status" value="1"/>
</dbReference>
<dbReference type="Gene3D" id="3.40.50.1820">
    <property type="entry name" value="alpha/beta hydrolase"/>
    <property type="match status" value="2"/>
</dbReference>
<evidence type="ECO:0000313" key="2">
    <source>
        <dbReference type="EMBL" id="TKA81258.1"/>
    </source>
</evidence>
<keyword evidence="1" id="KW-0812">Transmembrane</keyword>
<proteinExistence type="predicted"/>
<keyword evidence="1" id="KW-0472">Membrane</keyword>